<reference evidence="1 2" key="1">
    <citation type="submission" date="2020-08" db="EMBL/GenBank/DDBJ databases">
        <title>Genomic Encyclopedia of Type Strains, Phase IV (KMG-IV): sequencing the most valuable type-strain genomes for metagenomic binning, comparative biology and taxonomic classification.</title>
        <authorList>
            <person name="Goeker M."/>
        </authorList>
    </citation>
    <scope>NUCLEOTIDE SEQUENCE [LARGE SCALE GENOMIC DNA]</scope>
    <source>
        <strain evidence="1 2">DSM 11490</strain>
    </source>
</reference>
<sequence length="205" mass="22680">MSDVATTAGITGEDVRDLMVAAVEHRFGPVNQLLSLIEWMTDNRSCYVARDTRRFAHDIGLVPLESPQSNGMAEAFVRTLKRDHVRVSMLPDAESVLRQPPVRLAHYNNLHPHRARLPLAARVHHPINPENPVRSLRTTIRSTRPRLIAIIISATMSCVCSCWMRSTAMIAASATCAAARPYKFLSAKPGRDSLNASGSILHNEP</sequence>
<dbReference type="EMBL" id="JACJIB010000021">
    <property type="protein sequence ID" value="MBA8916266.1"/>
    <property type="molecule type" value="Genomic_DNA"/>
</dbReference>
<accession>A0AA40S811</accession>
<dbReference type="AlphaFoldDB" id="A0AA40S811"/>
<dbReference type="Proteomes" id="UP000543554">
    <property type="component" value="Unassembled WGS sequence"/>
</dbReference>
<name>A0AA40S811_9HYPH</name>
<organism evidence="1 2">
    <name type="scientific">Methylorubrum thiocyanatum</name>
    <dbReference type="NCBI Taxonomy" id="47958"/>
    <lineage>
        <taxon>Bacteria</taxon>
        <taxon>Pseudomonadati</taxon>
        <taxon>Pseudomonadota</taxon>
        <taxon>Alphaproteobacteria</taxon>
        <taxon>Hyphomicrobiales</taxon>
        <taxon>Methylobacteriaceae</taxon>
        <taxon>Methylorubrum</taxon>
    </lineage>
</organism>
<evidence type="ECO:0000313" key="1">
    <source>
        <dbReference type="EMBL" id="MBA8916266.1"/>
    </source>
</evidence>
<dbReference type="GO" id="GO:0003676">
    <property type="term" value="F:nucleic acid binding"/>
    <property type="evidence" value="ECO:0007669"/>
    <property type="project" value="InterPro"/>
</dbReference>
<proteinExistence type="predicted"/>
<evidence type="ECO:0000313" key="2">
    <source>
        <dbReference type="Proteomes" id="UP000543554"/>
    </source>
</evidence>
<dbReference type="InterPro" id="IPR012337">
    <property type="entry name" value="RNaseH-like_sf"/>
</dbReference>
<keyword evidence="2" id="KW-1185">Reference proteome</keyword>
<dbReference type="InterPro" id="IPR036397">
    <property type="entry name" value="RNaseH_sf"/>
</dbReference>
<gene>
    <name evidence="1" type="ORF">HNR51_005387</name>
</gene>
<dbReference type="SUPFAM" id="SSF53098">
    <property type="entry name" value="Ribonuclease H-like"/>
    <property type="match status" value="1"/>
</dbReference>
<dbReference type="Gene3D" id="3.30.420.10">
    <property type="entry name" value="Ribonuclease H-like superfamily/Ribonuclease H"/>
    <property type="match status" value="1"/>
</dbReference>
<protein>
    <submittedName>
        <fullName evidence="1">Transposase InsO family protein</fullName>
    </submittedName>
</protein>
<comment type="caution">
    <text evidence="1">The sequence shown here is derived from an EMBL/GenBank/DDBJ whole genome shotgun (WGS) entry which is preliminary data.</text>
</comment>